<dbReference type="GO" id="GO:0003723">
    <property type="term" value="F:RNA binding"/>
    <property type="evidence" value="ECO:0007669"/>
    <property type="project" value="UniProtKB-KW"/>
</dbReference>
<dbReference type="InterPro" id="IPR002942">
    <property type="entry name" value="S4_RNA-bd"/>
</dbReference>
<dbReference type="InterPro" id="IPR047048">
    <property type="entry name" value="TlyA"/>
</dbReference>
<dbReference type="Pfam" id="PF01728">
    <property type="entry name" value="FtsJ"/>
    <property type="match status" value="1"/>
</dbReference>
<dbReference type="Proteomes" id="UP000266177">
    <property type="component" value="Unassembled WGS sequence"/>
</dbReference>
<dbReference type="CDD" id="cd00165">
    <property type="entry name" value="S4"/>
    <property type="match status" value="1"/>
</dbReference>
<evidence type="ECO:0000256" key="2">
    <source>
        <dbReference type="ARBA" id="ARBA00029460"/>
    </source>
</evidence>
<dbReference type="Pfam" id="PF01479">
    <property type="entry name" value="S4"/>
    <property type="match status" value="1"/>
</dbReference>
<dbReference type="RefSeq" id="WP_119793665.1">
    <property type="nucleotide sequence ID" value="NZ_QYZD01000008.1"/>
</dbReference>
<dbReference type="PANTHER" id="PTHR32319">
    <property type="entry name" value="BACTERIAL HEMOLYSIN-LIKE PROTEIN"/>
    <property type="match status" value="1"/>
</dbReference>
<reference evidence="5 6" key="1">
    <citation type="submission" date="2018-09" db="EMBL/GenBank/DDBJ databases">
        <title>Paenibacillus SK2017-BO5.</title>
        <authorList>
            <person name="Piskunova J.V."/>
            <person name="Dubiley S.A."/>
            <person name="Severinov K.V."/>
        </authorList>
    </citation>
    <scope>NUCLEOTIDE SEQUENCE [LARGE SCALE GENOMIC DNA]</scope>
    <source>
        <strain evidence="5 6">BO5</strain>
    </source>
</reference>
<comment type="similarity">
    <text evidence="2">Belongs to the TlyA family.</text>
</comment>
<dbReference type="EMBL" id="QYZD01000008">
    <property type="protein sequence ID" value="RJG24060.1"/>
    <property type="molecule type" value="Genomic_DNA"/>
</dbReference>
<evidence type="ECO:0000313" key="6">
    <source>
        <dbReference type="Proteomes" id="UP000266177"/>
    </source>
</evidence>
<dbReference type="AlphaFoldDB" id="A0A3A3GK60"/>
<dbReference type="InterPro" id="IPR004538">
    <property type="entry name" value="Hemolysin_A/TlyA"/>
</dbReference>
<name>A0A3A3GK60_PANTH</name>
<dbReference type="InterPro" id="IPR002877">
    <property type="entry name" value="RNA_MeTrfase_FtsJ_dom"/>
</dbReference>
<keyword evidence="5" id="KW-0489">Methyltransferase</keyword>
<dbReference type="PANTHER" id="PTHR32319:SF0">
    <property type="entry name" value="BACTERIAL HEMOLYSIN-LIKE PROTEIN"/>
    <property type="match status" value="1"/>
</dbReference>
<feature type="domain" description="RNA-binding S4" evidence="4">
    <location>
        <begin position="6"/>
        <end position="71"/>
    </location>
</feature>
<proteinExistence type="inferred from homology"/>
<dbReference type="GO" id="GO:0008168">
    <property type="term" value="F:methyltransferase activity"/>
    <property type="evidence" value="ECO:0007669"/>
    <property type="project" value="UniProtKB-KW"/>
</dbReference>
<protein>
    <submittedName>
        <fullName evidence="5">TlyA family RNA methyltransferase</fullName>
    </submittedName>
</protein>
<dbReference type="Gene3D" id="3.40.50.150">
    <property type="entry name" value="Vaccinia Virus protein VP39"/>
    <property type="match status" value="1"/>
</dbReference>
<sequence length="276" mass="30220">MSIPKERIDVLLVEQAYYDSREKAKAAIMAGLVYVNEERIEKAGTKVPRDGTITVKGAVHPYVSRGGLKLEKAIRHFALAMTDAVMLDIGASTGGFTDCALQHGARYVYAIDVGYNQLDWSLRNDERVHVMERTNFRYTEPEHLQGPAPDTATIDVSFISLKLILPPLQALIGKPGRVIALIKPQFEAGRDKVGKSGVVRDPGTHEQVLREILDFAASLGFRLEGLTYSPITGGEGNIEFLAYWSVPDGGSPEPAASREQIHAVVQEANSVFRSTS</sequence>
<comment type="caution">
    <text evidence="5">The sequence shown here is derived from an EMBL/GenBank/DDBJ whole genome shotgun (WGS) entry which is preliminary data.</text>
</comment>
<dbReference type="SUPFAM" id="SSF55174">
    <property type="entry name" value="Alpha-L RNA-binding motif"/>
    <property type="match status" value="1"/>
</dbReference>
<dbReference type="PIRSF" id="PIRSF005578">
    <property type="entry name" value="TlyA"/>
    <property type="match status" value="1"/>
</dbReference>
<dbReference type="PROSITE" id="PS50889">
    <property type="entry name" value="S4"/>
    <property type="match status" value="1"/>
</dbReference>
<dbReference type="SUPFAM" id="SSF53335">
    <property type="entry name" value="S-adenosyl-L-methionine-dependent methyltransferases"/>
    <property type="match status" value="1"/>
</dbReference>
<keyword evidence="1 3" id="KW-0694">RNA-binding</keyword>
<dbReference type="Gene3D" id="3.10.290.10">
    <property type="entry name" value="RNA-binding S4 domain"/>
    <property type="match status" value="1"/>
</dbReference>
<evidence type="ECO:0000256" key="3">
    <source>
        <dbReference type="PROSITE-ProRule" id="PRU00182"/>
    </source>
</evidence>
<dbReference type="InterPro" id="IPR029063">
    <property type="entry name" value="SAM-dependent_MTases_sf"/>
</dbReference>
<accession>A0A3A3GK60</accession>
<organism evidence="5 6">
    <name type="scientific">Paenibacillus thiaminolyticus</name>
    <name type="common">Bacillus thiaminolyticus</name>
    <dbReference type="NCBI Taxonomy" id="49283"/>
    <lineage>
        <taxon>Bacteria</taxon>
        <taxon>Bacillati</taxon>
        <taxon>Bacillota</taxon>
        <taxon>Bacilli</taxon>
        <taxon>Bacillales</taxon>
        <taxon>Paenibacillaceae</taxon>
        <taxon>Paenibacillus</taxon>
    </lineage>
</organism>
<evidence type="ECO:0000313" key="5">
    <source>
        <dbReference type="EMBL" id="RJG24060.1"/>
    </source>
</evidence>
<keyword evidence="5" id="KW-0808">Transferase</keyword>
<evidence type="ECO:0000259" key="4">
    <source>
        <dbReference type="SMART" id="SM00363"/>
    </source>
</evidence>
<dbReference type="InterPro" id="IPR036986">
    <property type="entry name" value="S4_RNA-bd_sf"/>
</dbReference>
<dbReference type="SMART" id="SM00363">
    <property type="entry name" value="S4"/>
    <property type="match status" value="1"/>
</dbReference>
<evidence type="ECO:0000256" key="1">
    <source>
        <dbReference type="ARBA" id="ARBA00022884"/>
    </source>
</evidence>
<dbReference type="GO" id="GO:0032259">
    <property type="term" value="P:methylation"/>
    <property type="evidence" value="ECO:0007669"/>
    <property type="project" value="UniProtKB-KW"/>
</dbReference>
<gene>
    <name evidence="5" type="ORF">DQX05_11535</name>
</gene>
<dbReference type="OrthoDB" id="9784736at2"/>
<dbReference type="NCBIfam" id="TIGR00478">
    <property type="entry name" value="tly"/>
    <property type="match status" value="1"/>
</dbReference>